<sequence>MLILQLQLIITTPSSCNNLLLRGTSLRYCEKLRNVVDLNVEFSQSYDVGFSFFVHTEIAKNLVLSSQIQAPSFSTFALTGNMVIENCQIVIHSITTQAVLISSTTISMQITDSLLIANFTSSIDMLNAATTVMGGGIAFSCLLCEQLYIKIFCHFQCG</sequence>
<protein>
    <submittedName>
        <fullName evidence="2">Hypothetical_protein</fullName>
    </submittedName>
</protein>
<gene>
    <name evidence="1" type="ORF">HINF_LOCUS30688</name>
    <name evidence="2" type="ORF">HINF_LOCUS39536</name>
</gene>
<organism evidence="1">
    <name type="scientific">Hexamita inflata</name>
    <dbReference type="NCBI Taxonomy" id="28002"/>
    <lineage>
        <taxon>Eukaryota</taxon>
        <taxon>Metamonada</taxon>
        <taxon>Diplomonadida</taxon>
        <taxon>Hexamitidae</taxon>
        <taxon>Hexamitinae</taxon>
        <taxon>Hexamita</taxon>
    </lineage>
</organism>
<evidence type="ECO:0000313" key="1">
    <source>
        <dbReference type="EMBL" id="CAI9943043.1"/>
    </source>
</evidence>
<dbReference type="AlphaFoldDB" id="A0AA86PQL1"/>
<dbReference type="Proteomes" id="UP001642409">
    <property type="component" value="Unassembled WGS sequence"/>
</dbReference>
<dbReference type="EMBL" id="CATOUU010000710">
    <property type="protein sequence ID" value="CAI9943043.1"/>
    <property type="molecule type" value="Genomic_DNA"/>
</dbReference>
<keyword evidence="3" id="KW-1185">Reference proteome</keyword>
<evidence type="ECO:0000313" key="2">
    <source>
        <dbReference type="EMBL" id="CAL6042320.1"/>
    </source>
</evidence>
<reference evidence="2 3" key="2">
    <citation type="submission" date="2024-07" db="EMBL/GenBank/DDBJ databases">
        <authorList>
            <person name="Akdeniz Z."/>
        </authorList>
    </citation>
    <scope>NUCLEOTIDE SEQUENCE [LARGE SCALE GENOMIC DNA]</scope>
</reference>
<name>A0AA86PQL1_9EUKA</name>
<accession>A0AA86PQL1</accession>
<dbReference type="EMBL" id="CAXDID020000153">
    <property type="protein sequence ID" value="CAL6042320.1"/>
    <property type="molecule type" value="Genomic_DNA"/>
</dbReference>
<reference evidence="1" key="1">
    <citation type="submission" date="2023-06" db="EMBL/GenBank/DDBJ databases">
        <authorList>
            <person name="Kurt Z."/>
        </authorList>
    </citation>
    <scope>NUCLEOTIDE SEQUENCE</scope>
</reference>
<comment type="caution">
    <text evidence="1">The sequence shown here is derived from an EMBL/GenBank/DDBJ whole genome shotgun (WGS) entry which is preliminary data.</text>
</comment>
<proteinExistence type="predicted"/>
<evidence type="ECO:0000313" key="3">
    <source>
        <dbReference type="Proteomes" id="UP001642409"/>
    </source>
</evidence>